<keyword evidence="4" id="KW-1185">Reference proteome</keyword>
<accession>A0A495VZD5</accession>
<dbReference type="OrthoDB" id="3660737at2"/>
<dbReference type="Gene3D" id="3.40.50.2300">
    <property type="match status" value="1"/>
</dbReference>
<dbReference type="RefSeq" id="WP_121006317.1">
    <property type="nucleotide sequence ID" value="NZ_RBXO01000001.1"/>
</dbReference>
<feature type="transmembrane region" description="Helical" evidence="1">
    <location>
        <begin position="48"/>
        <end position="67"/>
    </location>
</feature>
<dbReference type="Pfam" id="PF01451">
    <property type="entry name" value="LMWPc"/>
    <property type="match status" value="1"/>
</dbReference>
<dbReference type="InterPro" id="IPR023485">
    <property type="entry name" value="Ptyr_pPase"/>
</dbReference>
<feature type="transmembrane region" description="Helical" evidence="1">
    <location>
        <begin position="12"/>
        <end position="28"/>
    </location>
</feature>
<feature type="domain" description="Phosphotyrosine protein phosphatase I" evidence="2">
    <location>
        <begin position="325"/>
        <end position="463"/>
    </location>
</feature>
<feature type="transmembrane region" description="Helical" evidence="1">
    <location>
        <begin position="304"/>
        <end position="321"/>
    </location>
</feature>
<feature type="transmembrane region" description="Helical" evidence="1">
    <location>
        <begin position="140"/>
        <end position="156"/>
    </location>
</feature>
<comment type="caution">
    <text evidence="3">The sequence shown here is derived from an EMBL/GenBank/DDBJ whole genome shotgun (WGS) entry which is preliminary data.</text>
</comment>
<evidence type="ECO:0000259" key="2">
    <source>
        <dbReference type="SMART" id="SM00226"/>
    </source>
</evidence>
<feature type="transmembrane region" description="Helical" evidence="1">
    <location>
        <begin position="103"/>
        <end position="128"/>
    </location>
</feature>
<dbReference type="InterPro" id="IPR036196">
    <property type="entry name" value="Ptyr_pPase_sf"/>
</dbReference>
<dbReference type="SMART" id="SM00226">
    <property type="entry name" value="LMWPc"/>
    <property type="match status" value="1"/>
</dbReference>
<feature type="transmembrane region" description="Helical" evidence="1">
    <location>
        <begin position="278"/>
        <end position="298"/>
    </location>
</feature>
<dbReference type="AlphaFoldDB" id="A0A495VZD5"/>
<feature type="transmembrane region" description="Helical" evidence="1">
    <location>
        <begin position="201"/>
        <end position="222"/>
    </location>
</feature>
<dbReference type="InterPro" id="IPR050438">
    <property type="entry name" value="LMW_PTPase"/>
</dbReference>
<evidence type="ECO:0000256" key="1">
    <source>
        <dbReference type="SAM" id="Phobius"/>
    </source>
</evidence>
<name>A0A495VZD5_9PSEU</name>
<dbReference type="PANTHER" id="PTHR11717:SF31">
    <property type="entry name" value="LOW MOLECULAR WEIGHT PROTEIN-TYROSINE-PHOSPHATASE ETP-RELATED"/>
    <property type="match status" value="1"/>
</dbReference>
<gene>
    <name evidence="3" type="ORF">C8E97_3229</name>
</gene>
<feature type="transmembrane region" description="Helical" evidence="1">
    <location>
        <begin position="162"/>
        <end position="180"/>
    </location>
</feature>
<dbReference type="SUPFAM" id="SSF52788">
    <property type="entry name" value="Phosphotyrosine protein phosphatases I"/>
    <property type="match status" value="1"/>
</dbReference>
<keyword evidence="1" id="KW-0472">Membrane</keyword>
<evidence type="ECO:0000313" key="3">
    <source>
        <dbReference type="EMBL" id="RKT54584.1"/>
    </source>
</evidence>
<dbReference type="EMBL" id="RBXO01000001">
    <property type="protein sequence ID" value="RKT54584.1"/>
    <property type="molecule type" value="Genomic_DNA"/>
</dbReference>
<organism evidence="3 4">
    <name type="scientific">Saccharothrix australiensis</name>
    <dbReference type="NCBI Taxonomy" id="2072"/>
    <lineage>
        <taxon>Bacteria</taxon>
        <taxon>Bacillati</taxon>
        <taxon>Actinomycetota</taxon>
        <taxon>Actinomycetes</taxon>
        <taxon>Pseudonocardiales</taxon>
        <taxon>Pseudonocardiaceae</taxon>
        <taxon>Saccharothrix</taxon>
    </lineage>
</organism>
<keyword evidence="1" id="KW-1133">Transmembrane helix</keyword>
<evidence type="ECO:0000313" key="4">
    <source>
        <dbReference type="Proteomes" id="UP000282084"/>
    </source>
</evidence>
<keyword evidence="1" id="KW-0812">Transmembrane</keyword>
<feature type="transmembrane region" description="Helical" evidence="1">
    <location>
        <begin position="79"/>
        <end position="97"/>
    </location>
</feature>
<dbReference type="PANTHER" id="PTHR11717">
    <property type="entry name" value="LOW MOLECULAR WEIGHT PROTEIN TYROSINE PHOSPHATASE"/>
    <property type="match status" value="1"/>
</dbReference>
<feature type="transmembrane region" description="Helical" evidence="1">
    <location>
        <begin position="234"/>
        <end position="257"/>
    </location>
</feature>
<dbReference type="Proteomes" id="UP000282084">
    <property type="component" value="Unassembled WGS sequence"/>
</dbReference>
<sequence length="468" mass="49060">MVSDHGKPQAVMVLAIGYFLWYTPYAALTKALSAGLLPVDAAEAGGVALLPAAAIGTLLGVGAYLAVSGRWRDVPIGRGDWSGGLLFAGFCTAVIMATTTLNFTFAGISVLLMLLVMRGGVLILSPLVDAFRRRPVSRDSWIALALSLIAVCVALGDVNGYHLTLGAVLSVGLYLAGYAGRFEVMSRVAKTDVGTVDRRYFAGEALGAACWQVALCAVLAVAGPLAGGLRAGFGLLFTPTGAVAVVIGLLYAALFTFGTRIYLDPREYTWCVPVNRGASLLAGIVASYLLTALAGPAAPGPAQLVATAMVLLAIAVLAFPARERRVLLFVCGDNTCRSPMASAVARLLLDHDREWAVASAGITAQPGRRLSAQARHALREAGVPVPRHWSRPLTAAMIAAADTVYCMTVGQRDAARAMLPRHADKVVCLDPDRDVLAPTGQAASSYQECLGQLRSAVSLRLRERGCRA</sequence>
<reference evidence="3 4" key="1">
    <citation type="submission" date="2018-10" db="EMBL/GenBank/DDBJ databases">
        <title>Sequencing the genomes of 1000 actinobacteria strains.</title>
        <authorList>
            <person name="Klenk H.-P."/>
        </authorList>
    </citation>
    <scope>NUCLEOTIDE SEQUENCE [LARGE SCALE GENOMIC DNA]</scope>
    <source>
        <strain evidence="3 4">DSM 43800</strain>
    </source>
</reference>
<proteinExistence type="predicted"/>
<protein>
    <submittedName>
        <fullName evidence="3">Protein-tyrosine-phosphatase</fullName>
    </submittedName>
</protein>
<dbReference type="GO" id="GO:0004725">
    <property type="term" value="F:protein tyrosine phosphatase activity"/>
    <property type="evidence" value="ECO:0007669"/>
    <property type="project" value="TreeGrafter"/>
</dbReference>